<keyword evidence="1" id="KW-0732">Signal</keyword>
<name>A0ABR4ARX9_9LECA</name>
<comment type="caution">
    <text evidence="2">The sequence shown here is derived from an EMBL/GenBank/DDBJ whole genome shotgun (WGS) entry which is preliminary data.</text>
</comment>
<evidence type="ECO:0000313" key="2">
    <source>
        <dbReference type="EMBL" id="KAL2048311.1"/>
    </source>
</evidence>
<proteinExistence type="predicted"/>
<accession>A0ABR4ARX9</accession>
<evidence type="ECO:0000256" key="1">
    <source>
        <dbReference type="SAM" id="SignalP"/>
    </source>
</evidence>
<gene>
    <name evidence="2" type="ORF">N7G274_000222</name>
</gene>
<evidence type="ECO:0008006" key="4">
    <source>
        <dbReference type="Google" id="ProtNLM"/>
    </source>
</evidence>
<organism evidence="2 3">
    <name type="scientific">Stereocaulon virgatum</name>
    <dbReference type="NCBI Taxonomy" id="373712"/>
    <lineage>
        <taxon>Eukaryota</taxon>
        <taxon>Fungi</taxon>
        <taxon>Dikarya</taxon>
        <taxon>Ascomycota</taxon>
        <taxon>Pezizomycotina</taxon>
        <taxon>Lecanoromycetes</taxon>
        <taxon>OSLEUM clade</taxon>
        <taxon>Lecanoromycetidae</taxon>
        <taxon>Lecanorales</taxon>
        <taxon>Lecanorineae</taxon>
        <taxon>Stereocaulaceae</taxon>
        <taxon>Stereocaulon</taxon>
    </lineage>
</organism>
<keyword evidence="3" id="KW-1185">Reference proteome</keyword>
<dbReference type="Proteomes" id="UP001590950">
    <property type="component" value="Unassembled WGS sequence"/>
</dbReference>
<sequence>MVLFPPFLSFTLRKLLLLLARYTPLFGPRLPFLPKSLLADAGARVHALLHLFPTWSAKRWNAPRPVQRFILLLCSYAFHRTTLYHIALLGVFQKRQRSSPAFIPPKQRNAPEIYIRLFKSPDA</sequence>
<feature type="signal peptide" evidence="1">
    <location>
        <begin position="1"/>
        <end position="20"/>
    </location>
</feature>
<feature type="chain" id="PRO_5045597564" description="Secreted protein" evidence="1">
    <location>
        <begin position="21"/>
        <end position="123"/>
    </location>
</feature>
<evidence type="ECO:0000313" key="3">
    <source>
        <dbReference type="Proteomes" id="UP001590950"/>
    </source>
</evidence>
<protein>
    <recommendedName>
        <fullName evidence="4">Secreted protein</fullName>
    </recommendedName>
</protein>
<dbReference type="EMBL" id="JBEFKJ010000001">
    <property type="protein sequence ID" value="KAL2048311.1"/>
    <property type="molecule type" value="Genomic_DNA"/>
</dbReference>
<reference evidence="2 3" key="1">
    <citation type="submission" date="2024-09" db="EMBL/GenBank/DDBJ databases">
        <title>Rethinking Asexuality: The Enigmatic Case of Functional Sexual Genes in Lepraria (Stereocaulaceae).</title>
        <authorList>
            <person name="Doellman M."/>
            <person name="Sun Y."/>
            <person name="Barcenas-Pena A."/>
            <person name="Lumbsch H.T."/>
            <person name="Grewe F."/>
        </authorList>
    </citation>
    <scope>NUCLEOTIDE SEQUENCE [LARGE SCALE GENOMIC DNA]</scope>
    <source>
        <strain evidence="2 3">Mercado 3170</strain>
    </source>
</reference>